<dbReference type="EMBL" id="CP024923">
    <property type="protein sequence ID" value="ATY33477.1"/>
    <property type="molecule type" value="Genomic_DNA"/>
</dbReference>
<evidence type="ECO:0000313" key="1">
    <source>
        <dbReference type="EMBL" id="ATY33477.1"/>
    </source>
</evidence>
<dbReference type="KEGG" id="sphc:CVN68_17155"/>
<sequence>MLAVTINSDDCGGGLNFYPPTGLRIGSTTTGTTFALNGTATFNAATTTFNGRVVSANIANGGLVSTGRLEVAGATTLNTLSVANRTTMSVAQIGTLSVTNGTDLGALEVTNNTLMRGTLRVNQQATLNGGAAILGTTNVQTLEVAAGLAVAPGATVEMGGNRIQNVGSPTTGTDAANKTYVDVMVASVATDVTTLNDQVNRQEARIAEVVDTNAAQDARLGVAETENGTQNTRLASIETKDISQDVRMTSIEAKDVSQDSRMTAIEAVNTMQSGQISTLRDDVGGLQTSVNGLRRNIREANGGIAAAVALGAR</sequence>
<accession>A0A2K8MHX1</accession>
<reference evidence="1 2" key="1">
    <citation type="submission" date="2017-11" db="EMBL/GenBank/DDBJ databases">
        <title>Complete genome sequence of Sphingomonas sp. Strain Cra20, a psychrotolerant potential plant growth promoting rhizobacteria.</title>
        <authorList>
            <person name="Luo Y."/>
        </authorList>
    </citation>
    <scope>NUCLEOTIDE SEQUENCE [LARGE SCALE GENOMIC DNA]</scope>
    <source>
        <strain evidence="1 2">Cra20</strain>
    </source>
</reference>
<organism evidence="1 2">
    <name type="scientific">Sphingomonas psychrotolerans</name>
    <dbReference type="NCBI Taxonomy" id="1327635"/>
    <lineage>
        <taxon>Bacteria</taxon>
        <taxon>Pseudomonadati</taxon>
        <taxon>Pseudomonadota</taxon>
        <taxon>Alphaproteobacteria</taxon>
        <taxon>Sphingomonadales</taxon>
        <taxon>Sphingomonadaceae</taxon>
        <taxon>Sphingomonas</taxon>
    </lineage>
</organism>
<dbReference type="AlphaFoldDB" id="A0A2K8MHX1"/>
<proteinExistence type="predicted"/>
<dbReference type="Proteomes" id="UP000229081">
    <property type="component" value="Chromosome"/>
</dbReference>
<evidence type="ECO:0000313" key="2">
    <source>
        <dbReference type="Proteomes" id="UP000229081"/>
    </source>
</evidence>
<gene>
    <name evidence="1" type="ORF">CVN68_17155</name>
</gene>
<keyword evidence="2" id="KW-1185">Reference proteome</keyword>
<protein>
    <submittedName>
        <fullName evidence="1">Uncharacterized protein</fullName>
    </submittedName>
</protein>
<name>A0A2K8MHX1_9SPHN</name>